<protein>
    <recommendedName>
        <fullName evidence="2">VWFA domain-containing protein</fullName>
    </recommendedName>
</protein>
<dbReference type="Gene3D" id="3.40.50.410">
    <property type="entry name" value="von Willebrand factor, type A domain"/>
    <property type="match status" value="1"/>
</dbReference>
<gene>
    <name evidence="3" type="ORF">BBD40_18950</name>
</gene>
<dbReference type="InterPro" id="IPR002035">
    <property type="entry name" value="VWF_A"/>
</dbReference>
<keyword evidence="1" id="KW-0732">Signal</keyword>
<dbReference type="Proteomes" id="UP000189059">
    <property type="component" value="Unassembled WGS sequence"/>
</dbReference>
<feature type="signal peptide" evidence="1">
    <location>
        <begin position="1"/>
        <end position="30"/>
    </location>
</feature>
<reference evidence="3 4" key="1">
    <citation type="submission" date="2016-12" db="EMBL/GenBank/DDBJ databases">
        <title>Genome sequencing and description of Paenibacillus sp. nov. from high altitude lake in the Indian Trans- Himalayas.</title>
        <authorList>
            <person name="Kiran S."/>
            <person name="Swarnkar M.K."/>
            <person name="Rana A."/>
            <person name="Tewari R."/>
            <person name="Gulati A."/>
        </authorList>
    </citation>
    <scope>NUCLEOTIDE SEQUENCE [LARGE SCALE GENOMIC DNA]</scope>
    <source>
        <strain evidence="3 4">IHBB 9951</strain>
    </source>
</reference>
<dbReference type="InterPro" id="IPR002909">
    <property type="entry name" value="IPT_dom"/>
</dbReference>
<sequence>MKSRYTRLLSVFLTALMLVSQLSFSSSVMADSGSVKVTKVVNPSEITEGNETDIQLNVQGSPDVSVVKPNDIILIIDRSGSMAASYGPNNGEDKMKNAKNAAKGFIDLVDFSKHRVGVVDFASDERSTGLSDNPTELKNYIDKITAGGGTGTRDAIALAQQLLQNHRTDAQPVIVLMTDGQATEPSPESYARQVALEQANSAKGEGVVFYTIALLLPSENPETSAPNLLMKEMATTAHHHHFVLGSVGLAEIYEAIVDEIGLASAYNVTVTDTVSPEFEIVPGSYQDNIPQPIVNGNTLTWKFNELKKDTLTFNYKIRHKLGSKVGTLSVGERDINIKYDDYLGVNHEYTVQNPTISVKYRAPEITLVEKDQGDIKGNESVVITGKNFRPNLKVDFGGVPATSIQFIDSTKINVTTPPNVQGTVDVKVTNDDGQSATAKYKYFAIPVINNIKPNEGPLSGNQEVKIEGQYFMNGVQVKFGENTATVVSTTPTKIVVKTPSAAQKGSVSVEVVNPDDTNALKPDAYSYILGPEISSISPSEGLTTGNEEVTLTGYNFRPSAKVYFNNIEVSATYINDQTISIHTPSWNTAESVSVKVVNPDGQFHQLDQGYTYIWPAPQIISVNPDKGLVTGGNIVNINGTNFLSGAKVYFDDTLVSSTVYSSEEIRVQAPSWPKSETVAVRVVNPDNQEATLTDGYNYQLPSEAQISSITPNSGPQSGGTVVTIKGTGFLPGSKVYFDNKAVSILTFTASEITLRTPSWDTAGKVDLTIVDTYGRETILVDAFEFIKPPAPEILEVSPNEDLTTGGKVITITGHHFSTAAKVYFDDVLLQSTIYSSSQIKSIVPSWQDPGKVDVKVLNPDGQVGILEQGFTYLAPPPPPAPEITTITPDKGLTTGGASVVINGLNFISGAKVKFKDKELSTTFVNSTQLKITTPVWATEEIIDVTVINPDGQVGTKAQGFTYEVPPPPPQPTITSISPNEGELAGGLLITITGENFDPASKVYFNDTLLQSTTYSGTQIKAFTAKFTVGGLVDVKVVNPNGQSFVLMDGFKYLTPPPPPAPVIYNISPNEGELAGGLIITMTGENFDASSKVYFNDTLLQSTTYGTTQIKAVTPKWTTSGPVDVKVVKSDGQSAVLDDGFNYLAPPPPPAPEIASIAPNEGELKGGLIITISGTNFNTAAKVYFNDILLPSTTYGSTQIKAQTPKWTSSGTVDVRVVNPDGQSDTLAEGFTYLAAPAPLITKLSVNKGLTSGGTIVTVEGSNFVSGAKVKLKDKDVTTTYLASTQLRFTTPVWPIAETVDITVTNPDEQSTVLQQAFTFETPPPPPGPVIDSVSPNEGLQAGGPVITIKGSNFSAGSKVYFDDTLLQSTTYGTTEIKAITPPWSSAGAVTVKVVNPDSQYYELINGFTYILPPPPPGPEISSVSPSEGGLAGGLIVTITGTGFNSAARVYFNDTLAQSTTYSATMIKALSPRWTTPESVTIKVVNPDGGIGIKDQAFTYITPPPPTVLSVTPNKGIISGGTTVVIGGNNFVSGAKVKLKDRDLATTFVSPTQLKITTPAWLAAETVDIMITNPDGQTAVLEQAFTFEAPPPAPAPEIVSISPNEGQIAGGLVITLAGTNFESGTKVYFNNTLLQSTTYSSTQIKALTAKWTTGGPVDVRVVNPSGQSFTMSNGFNYLTPPPPPAPIITNVTPNTGGLAGGAVITITGQNFDSNAKVYFNNTLLQSTRYSSTEIKALTARWAAPEAVTLKIVNADGQTVVLDAGFTYK</sequence>
<feature type="chain" id="PRO_5047072881" description="VWFA domain-containing protein" evidence="1">
    <location>
        <begin position="31"/>
        <end position="1767"/>
    </location>
</feature>
<dbReference type="Pfam" id="PF00092">
    <property type="entry name" value="VWA"/>
    <property type="match status" value="1"/>
</dbReference>
<dbReference type="CDD" id="cd00102">
    <property type="entry name" value="IPT"/>
    <property type="match status" value="15"/>
</dbReference>
<name>A0ABX3K2S4_9BACL</name>
<dbReference type="PROSITE" id="PS50234">
    <property type="entry name" value="VWFA"/>
    <property type="match status" value="1"/>
</dbReference>
<organism evidence="3 4">
    <name type="scientific">Paenibacillus ihbetae</name>
    <dbReference type="NCBI Taxonomy" id="1870820"/>
    <lineage>
        <taxon>Bacteria</taxon>
        <taxon>Bacillati</taxon>
        <taxon>Bacillota</taxon>
        <taxon>Bacilli</taxon>
        <taxon>Bacillales</taxon>
        <taxon>Paenibacillaceae</taxon>
        <taxon>Paenibacillus</taxon>
    </lineage>
</organism>
<dbReference type="Gene3D" id="2.60.40.10">
    <property type="entry name" value="Immunoglobulins"/>
    <property type="match status" value="16"/>
</dbReference>
<feature type="domain" description="VWFA" evidence="2">
    <location>
        <begin position="71"/>
        <end position="260"/>
    </location>
</feature>
<evidence type="ECO:0000313" key="3">
    <source>
        <dbReference type="EMBL" id="OOC63748.1"/>
    </source>
</evidence>
<dbReference type="EMBL" id="MRVI01000001">
    <property type="protein sequence ID" value="OOC63748.1"/>
    <property type="molecule type" value="Genomic_DNA"/>
</dbReference>
<dbReference type="InterPro" id="IPR013783">
    <property type="entry name" value="Ig-like_fold"/>
</dbReference>
<accession>A0ABX3K2S4</accession>
<dbReference type="PANTHER" id="PTHR22625">
    <property type="entry name" value="PLEXIN"/>
    <property type="match status" value="1"/>
</dbReference>
<dbReference type="CDD" id="cd00198">
    <property type="entry name" value="vWFA"/>
    <property type="match status" value="1"/>
</dbReference>
<evidence type="ECO:0000313" key="4">
    <source>
        <dbReference type="Proteomes" id="UP000189059"/>
    </source>
</evidence>
<dbReference type="InterPro" id="IPR031148">
    <property type="entry name" value="Plexin"/>
</dbReference>
<dbReference type="SUPFAM" id="SSF53300">
    <property type="entry name" value="vWA-like"/>
    <property type="match status" value="1"/>
</dbReference>
<proteinExistence type="predicted"/>
<dbReference type="RefSeq" id="WP_077568406.1">
    <property type="nucleotide sequence ID" value="NZ_MRVI01000001.1"/>
</dbReference>
<dbReference type="InterPro" id="IPR036465">
    <property type="entry name" value="vWFA_dom_sf"/>
</dbReference>
<keyword evidence="4" id="KW-1185">Reference proteome</keyword>
<dbReference type="SMART" id="SM00327">
    <property type="entry name" value="VWA"/>
    <property type="match status" value="1"/>
</dbReference>
<dbReference type="InterPro" id="IPR014756">
    <property type="entry name" value="Ig_E-set"/>
</dbReference>
<comment type="caution">
    <text evidence="3">The sequence shown here is derived from an EMBL/GenBank/DDBJ whole genome shotgun (WGS) entry which is preliminary data.</text>
</comment>
<dbReference type="SMART" id="SM00429">
    <property type="entry name" value="IPT"/>
    <property type="match status" value="16"/>
</dbReference>
<evidence type="ECO:0000259" key="2">
    <source>
        <dbReference type="PROSITE" id="PS50234"/>
    </source>
</evidence>
<dbReference type="Pfam" id="PF01833">
    <property type="entry name" value="TIG"/>
    <property type="match status" value="16"/>
</dbReference>
<dbReference type="SUPFAM" id="SSF81296">
    <property type="entry name" value="E set domains"/>
    <property type="match status" value="16"/>
</dbReference>
<dbReference type="PANTHER" id="PTHR22625:SF70">
    <property type="entry name" value="PLEXIN A, ISOFORM A"/>
    <property type="match status" value="1"/>
</dbReference>
<evidence type="ECO:0000256" key="1">
    <source>
        <dbReference type="SAM" id="SignalP"/>
    </source>
</evidence>